<dbReference type="SMART" id="SM00225">
    <property type="entry name" value="BTB"/>
    <property type="match status" value="1"/>
</dbReference>
<proteinExistence type="predicted"/>
<dbReference type="InterPro" id="IPR011333">
    <property type="entry name" value="SKP1/BTB/POZ_sf"/>
</dbReference>
<feature type="domain" description="BTB" evidence="1">
    <location>
        <begin position="40"/>
        <end position="111"/>
    </location>
</feature>
<dbReference type="Pfam" id="PF00651">
    <property type="entry name" value="BTB"/>
    <property type="match status" value="1"/>
</dbReference>
<accession>A0A4R0S335</accession>
<dbReference type="AlphaFoldDB" id="A0A4R0S335"/>
<sequence>MAEDTGSKKRKLDDAGIMSHGDEAEVVITRRCETLWFEDGNIILVADGIGFKLYKGILTRHSPLFNSMFTLPQPNDSPTVDGCMVVIVHDPPDELEEFLLALYDSSASYFSNDKTLKFNTVKAMLSLGSKYDVDHIREEAIRRLRQCFPDELDSYVTPHTCYKIRKEGPEHYYLRSSVNGRLEDCIAAILLANEHHLDHLLPAAFYACAQLDNQTLIEGYLDDRSVRWQLSPQDLNRVLEGQRILRNRDIRAYQCLLDGTRVEPKDVGKACRHPGDMCISYMISSYVDLFEKFYTRHHALLDSDRLENKLSNWDLFCSACKKDVKTVFNGHRRTTWESLRTIFDVEVPAAAAETSAIAAGGGE</sequence>
<name>A0A4R0S335_9APHY</name>
<evidence type="ECO:0000313" key="3">
    <source>
        <dbReference type="Proteomes" id="UP000292702"/>
    </source>
</evidence>
<evidence type="ECO:0000259" key="1">
    <source>
        <dbReference type="PROSITE" id="PS50097"/>
    </source>
</evidence>
<dbReference type="InterPro" id="IPR000210">
    <property type="entry name" value="BTB/POZ_dom"/>
</dbReference>
<dbReference type="STRING" id="92696.A0A4R0S335"/>
<dbReference type="Proteomes" id="UP000292702">
    <property type="component" value="Unassembled WGS sequence"/>
</dbReference>
<evidence type="ECO:0000313" key="2">
    <source>
        <dbReference type="EMBL" id="TCD70994.1"/>
    </source>
</evidence>
<protein>
    <recommendedName>
        <fullName evidence="1">BTB domain-containing protein</fullName>
    </recommendedName>
</protein>
<dbReference type="CDD" id="cd18186">
    <property type="entry name" value="BTB_POZ_ZBTB_KLHL-like"/>
    <property type="match status" value="1"/>
</dbReference>
<dbReference type="OrthoDB" id="3027208at2759"/>
<reference evidence="2 3" key="1">
    <citation type="submission" date="2018-11" db="EMBL/GenBank/DDBJ databases">
        <title>Genome assembly of Steccherinum ochraceum LE-BIN_3174, the white-rot fungus of the Steccherinaceae family (The Residual Polyporoid clade, Polyporales, Basidiomycota).</title>
        <authorList>
            <person name="Fedorova T.V."/>
            <person name="Glazunova O.A."/>
            <person name="Landesman E.O."/>
            <person name="Moiseenko K.V."/>
            <person name="Psurtseva N.V."/>
            <person name="Savinova O.S."/>
            <person name="Shakhova N.V."/>
            <person name="Tyazhelova T.V."/>
            <person name="Vasina D.V."/>
        </authorList>
    </citation>
    <scope>NUCLEOTIDE SEQUENCE [LARGE SCALE GENOMIC DNA]</scope>
    <source>
        <strain evidence="2 3">LE-BIN_3174</strain>
    </source>
</reference>
<comment type="caution">
    <text evidence="2">The sequence shown here is derived from an EMBL/GenBank/DDBJ whole genome shotgun (WGS) entry which is preliminary data.</text>
</comment>
<dbReference type="PROSITE" id="PS50097">
    <property type="entry name" value="BTB"/>
    <property type="match status" value="1"/>
</dbReference>
<dbReference type="EMBL" id="RWJN01000011">
    <property type="protein sequence ID" value="TCD70994.1"/>
    <property type="molecule type" value="Genomic_DNA"/>
</dbReference>
<keyword evidence="3" id="KW-1185">Reference proteome</keyword>
<dbReference type="Gene3D" id="3.30.710.10">
    <property type="entry name" value="Potassium Channel Kv1.1, Chain A"/>
    <property type="match status" value="1"/>
</dbReference>
<organism evidence="2 3">
    <name type="scientific">Steccherinum ochraceum</name>
    <dbReference type="NCBI Taxonomy" id="92696"/>
    <lineage>
        <taxon>Eukaryota</taxon>
        <taxon>Fungi</taxon>
        <taxon>Dikarya</taxon>
        <taxon>Basidiomycota</taxon>
        <taxon>Agaricomycotina</taxon>
        <taxon>Agaricomycetes</taxon>
        <taxon>Polyporales</taxon>
        <taxon>Steccherinaceae</taxon>
        <taxon>Steccherinum</taxon>
    </lineage>
</organism>
<dbReference type="SUPFAM" id="SSF54695">
    <property type="entry name" value="POZ domain"/>
    <property type="match status" value="1"/>
</dbReference>
<gene>
    <name evidence="2" type="ORF">EIP91_000492</name>
</gene>